<evidence type="ECO:0000256" key="2">
    <source>
        <dbReference type="ARBA" id="ARBA00022527"/>
    </source>
</evidence>
<protein>
    <recommendedName>
        <fullName evidence="1">non-specific serine/threonine protein kinase</fullName>
        <ecNumber evidence="1">2.7.11.1</ecNumber>
    </recommendedName>
</protein>
<feature type="domain" description="Protein kinase" evidence="10">
    <location>
        <begin position="67"/>
        <end position="425"/>
    </location>
</feature>
<evidence type="ECO:0000256" key="5">
    <source>
        <dbReference type="ARBA" id="ARBA00022777"/>
    </source>
</evidence>
<evidence type="ECO:0000256" key="1">
    <source>
        <dbReference type="ARBA" id="ARBA00012513"/>
    </source>
</evidence>
<dbReference type="PANTHER" id="PTHR47634:SF9">
    <property type="entry name" value="PROTEIN KINASE DOMAIN-CONTAINING PROTEIN-RELATED"/>
    <property type="match status" value="1"/>
</dbReference>
<dbReference type="InterPro" id="IPR011009">
    <property type="entry name" value="Kinase-like_dom_sf"/>
</dbReference>
<evidence type="ECO:0000256" key="4">
    <source>
        <dbReference type="ARBA" id="ARBA00022741"/>
    </source>
</evidence>
<gene>
    <name evidence="11" type="ORF">B0T19DRAFT_354057</name>
</gene>
<name>A0AAE0IUY3_9PEZI</name>
<comment type="caution">
    <text evidence="11">The sequence shown here is derived from an EMBL/GenBank/DDBJ whole genome shotgun (WGS) entry which is preliminary data.</text>
</comment>
<dbReference type="PROSITE" id="PS50011">
    <property type="entry name" value="PROTEIN_KINASE_DOM"/>
    <property type="match status" value="1"/>
</dbReference>
<dbReference type="GO" id="GO:0005634">
    <property type="term" value="C:nucleus"/>
    <property type="evidence" value="ECO:0007669"/>
    <property type="project" value="TreeGrafter"/>
</dbReference>
<dbReference type="Pfam" id="PF00069">
    <property type="entry name" value="Pkinase"/>
    <property type="match status" value="2"/>
</dbReference>
<evidence type="ECO:0000256" key="3">
    <source>
        <dbReference type="ARBA" id="ARBA00022679"/>
    </source>
</evidence>
<keyword evidence="2" id="KW-0723">Serine/threonine-protein kinase</keyword>
<comment type="catalytic activity">
    <reaction evidence="7">
        <text>L-threonyl-[protein] + ATP = O-phospho-L-threonyl-[protein] + ADP + H(+)</text>
        <dbReference type="Rhea" id="RHEA:46608"/>
        <dbReference type="Rhea" id="RHEA-COMP:11060"/>
        <dbReference type="Rhea" id="RHEA-COMP:11605"/>
        <dbReference type="ChEBI" id="CHEBI:15378"/>
        <dbReference type="ChEBI" id="CHEBI:30013"/>
        <dbReference type="ChEBI" id="CHEBI:30616"/>
        <dbReference type="ChEBI" id="CHEBI:61977"/>
        <dbReference type="ChEBI" id="CHEBI:456216"/>
        <dbReference type="EC" id="2.7.11.1"/>
    </reaction>
</comment>
<dbReference type="AlphaFoldDB" id="A0AAE0IUY3"/>
<reference evidence="11" key="2">
    <citation type="submission" date="2023-06" db="EMBL/GenBank/DDBJ databases">
        <authorList>
            <consortium name="Lawrence Berkeley National Laboratory"/>
            <person name="Haridas S."/>
            <person name="Hensen N."/>
            <person name="Bonometti L."/>
            <person name="Westerberg I."/>
            <person name="Brannstrom I.O."/>
            <person name="Guillou S."/>
            <person name="Cros-Aarteil S."/>
            <person name="Calhoun S."/>
            <person name="Kuo A."/>
            <person name="Mondo S."/>
            <person name="Pangilinan J."/>
            <person name="Riley R."/>
            <person name="Labutti K."/>
            <person name="Andreopoulos B."/>
            <person name="Lipzen A."/>
            <person name="Chen C."/>
            <person name="Yanf M."/>
            <person name="Daum C."/>
            <person name="Ng V."/>
            <person name="Clum A."/>
            <person name="Steindorff A."/>
            <person name="Ohm R."/>
            <person name="Martin F."/>
            <person name="Silar P."/>
            <person name="Natvig D."/>
            <person name="Lalanne C."/>
            <person name="Gautier V."/>
            <person name="Ament-Velasquez S.L."/>
            <person name="Kruys A."/>
            <person name="Hutchinson M.I."/>
            <person name="Powell A.J."/>
            <person name="Barry K."/>
            <person name="Miller A.N."/>
            <person name="Grigoriev I.V."/>
            <person name="Debuchy R."/>
            <person name="Gladieux P."/>
            <person name="Thoren M.H."/>
            <person name="Johannesson H."/>
        </authorList>
    </citation>
    <scope>NUCLEOTIDE SEQUENCE</scope>
    <source>
        <strain evidence="11">SMH4131-1</strain>
    </source>
</reference>
<sequence length="441" mass="49320">MDGRKSEAGGTVAVESQNGGLSEGRDALPAAGVSESLEDPGIEEGYESYGPGLFHPVYIGDVYNGRYEVLRKIGWGQYSTVWMVKDLTKELGDADEFKALKILAADSYNEEAPVFEREILTHLREADKSHVGYGSICHLLDDFELQGPNGTHVCLVFELMGETLRTLRAIFPGQMLTNTLTRKLAYQLLTALDYAHDNRVIHTDIKPDNIFVKISDRSKLQAYLDMFPAPVQDKTAPRYCPIPSRPLSGFHFGESLYTSKINIALGDWGVSSWTDKHLTELIQPVTLRAPEVLIGAPWDLTTDWWNLGVVLLEIFRGVAMFPGQMDQHTPYDLAVHLAQIVDFFGPFPKALLDQGNPEIVARYFNDDGTIRGWDLEPGLALDDDAYMDDLPQENREAFVEFLYALMKINPADRLPTQEIVDQDWIRHGAKIKGSNPASSEQ</sequence>
<keyword evidence="12" id="KW-1185">Reference proteome</keyword>
<dbReference type="InterPro" id="IPR008271">
    <property type="entry name" value="Ser/Thr_kinase_AS"/>
</dbReference>
<evidence type="ECO:0000256" key="8">
    <source>
        <dbReference type="ARBA" id="ARBA00048679"/>
    </source>
</evidence>
<dbReference type="PANTHER" id="PTHR47634">
    <property type="entry name" value="PROTEIN KINASE DOMAIN-CONTAINING PROTEIN-RELATED"/>
    <property type="match status" value="1"/>
</dbReference>
<keyword evidence="4" id="KW-0547">Nucleotide-binding</keyword>
<feature type="region of interest" description="Disordered" evidence="9">
    <location>
        <begin position="1"/>
        <end position="27"/>
    </location>
</feature>
<dbReference type="Proteomes" id="UP001286456">
    <property type="component" value="Unassembled WGS sequence"/>
</dbReference>
<dbReference type="PROSITE" id="PS00108">
    <property type="entry name" value="PROTEIN_KINASE_ST"/>
    <property type="match status" value="1"/>
</dbReference>
<dbReference type="GO" id="GO:0000245">
    <property type="term" value="P:spliceosomal complex assembly"/>
    <property type="evidence" value="ECO:0007669"/>
    <property type="project" value="TreeGrafter"/>
</dbReference>
<evidence type="ECO:0000256" key="6">
    <source>
        <dbReference type="ARBA" id="ARBA00022840"/>
    </source>
</evidence>
<dbReference type="SMART" id="SM00220">
    <property type="entry name" value="S_TKc"/>
    <property type="match status" value="1"/>
</dbReference>
<proteinExistence type="predicted"/>
<reference evidence="11" key="1">
    <citation type="journal article" date="2023" name="Mol. Phylogenet. Evol.">
        <title>Genome-scale phylogeny and comparative genomics of the fungal order Sordariales.</title>
        <authorList>
            <person name="Hensen N."/>
            <person name="Bonometti L."/>
            <person name="Westerberg I."/>
            <person name="Brannstrom I.O."/>
            <person name="Guillou S."/>
            <person name="Cros-Aarteil S."/>
            <person name="Calhoun S."/>
            <person name="Haridas S."/>
            <person name="Kuo A."/>
            <person name="Mondo S."/>
            <person name="Pangilinan J."/>
            <person name="Riley R."/>
            <person name="LaButti K."/>
            <person name="Andreopoulos B."/>
            <person name="Lipzen A."/>
            <person name="Chen C."/>
            <person name="Yan M."/>
            <person name="Daum C."/>
            <person name="Ng V."/>
            <person name="Clum A."/>
            <person name="Steindorff A."/>
            <person name="Ohm R.A."/>
            <person name="Martin F."/>
            <person name="Silar P."/>
            <person name="Natvig D.O."/>
            <person name="Lalanne C."/>
            <person name="Gautier V."/>
            <person name="Ament-Velasquez S.L."/>
            <person name="Kruys A."/>
            <person name="Hutchinson M.I."/>
            <person name="Powell A.J."/>
            <person name="Barry K."/>
            <person name="Miller A.N."/>
            <person name="Grigoriev I.V."/>
            <person name="Debuchy R."/>
            <person name="Gladieux P."/>
            <person name="Hiltunen Thoren M."/>
            <person name="Johannesson H."/>
        </authorList>
    </citation>
    <scope>NUCLEOTIDE SEQUENCE</scope>
    <source>
        <strain evidence="11">SMH4131-1</strain>
    </source>
</reference>
<dbReference type="EC" id="2.7.11.1" evidence="1"/>
<dbReference type="GO" id="GO:0004674">
    <property type="term" value="F:protein serine/threonine kinase activity"/>
    <property type="evidence" value="ECO:0007669"/>
    <property type="project" value="UniProtKB-KW"/>
</dbReference>
<keyword evidence="6" id="KW-0067">ATP-binding</keyword>
<accession>A0AAE0IUY3</accession>
<evidence type="ECO:0000313" key="11">
    <source>
        <dbReference type="EMBL" id="KAK3331719.1"/>
    </source>
</evidence>
<comment type="catalytic activity">
    <reaction evidence="8">
        <text>L-seryl-[protein] + ATP = O-phospho-L-seryl-[protein] + ADP + H(+)</text>
        <dbReference type="Rhea" id="RHEA:17989"/>
        <dbReference type="Rhea" id="RHEA-COMP:9863"/>
        <dbReference type="Rhea" id="RHEA-COMP:11604"/>
        <dbReference type="ChEBI" id="CHEBI:15378"/>
        <dbReference type="ChEBI" id="CHEBI:29999"/>
        <dbReference type="ChEBI" id="CHEBI:30616"/>
        <dbReference type="ChEBI" id="CHEBI:83421"/>
        <dbReference type="ChEBI" id="CHEBI:456216"/>
        <dbReference type="EC" id="2.7.11.1"/>
    </reaction>
</comment>
<dbReference type="EMBL" id="JAUEPO010000002">
    <property type="protein sequence ID" value="KAK3331719.1"/>
    <property type="molecule type" value="Genomic_DNA"/>
</dbReference>
<dbReference type="InterPro" id="IPR051334">
    <property type="entry name" value="SRPK"/>
</dbReference>
<dbReference type="GO" id="GO:0005737">
    <property type="term" value="C:cytoplasm"/>
    <property type="evidence" value="ECO:0007669"/>
    <property type="project" value="TreeGrafter"/>
</dbReference>
<dbReference type="GO" id="GO:0005524">
    <property type="term" value="F:ATP binding"/>
    <property type="evidence" value="ECO:0007669"/>
    <property type="project" value="UniProtKB-KW"/>
</dbReference>
<keyword evidence="5 11" id="KW-0418">Kinase</keyword>
<evidence type="ECO:0000313" key="12">
    <source>
        <dbReference type="Proteomes" id="UP001286456"/>
    </source>
</evidence>
<evidence type="ECO:0000256" key="7">
    <source>
        <dbReference type="ARBA" id="ARBA00047899"/>
    </source>
</evidence>
<dbReference type="GO" id="GO:0050684">
    <property type="term" value="P:regulation of mRNA processing"/>
    <property type="evidence" value="ECO:0007669"/>
    <property type="project" value="TreeGrafter"/>
</dbReference>
<evidence type="ECO:0000259" key="10">
    <source>
        <dbReference type="PROSITE" id="PS50011"/>
    </source>
</evidence>
<dbReference type="Gene3D" id="1.10.510.10">
    <property type="entry name" value="Transferase(Phosphotransferase) domain 1"/>
    <property type="match status" value="1"/>
</dbReference>
<keyword evidence="3" id="KW-0808">Transferase</keyword>
<evidence type="ECO:0000256" key="9">
    <source>
        <dbReference type="SAM" id="MobiDB-lite"/>
    </source>
</evidence>
<dbReference type="Gene3D" id="3.30.200.20">
    <property type="entry name" value="Phosphorylase Kinase, domain 1"/>
    <property type="match status" value="1"/>
</dbReference>
<dbReference type="SUPFAM" id="SSF56112">
    <property type="entry name" value="Protein kinase-like (PK-like)"/>
    <property type="match status" value="1"/>
</dbReference>
<dbReference type="InterPro" id="IPR000719">
    <property type="entry name" value="Prot_kinase_dom"/>
</dbReference>
<organism evidence="11 12">
    <name type="scientific">Cercophora scortea</name>
    <dbReference type="NCBI Taxonomy" id="314031"/>
    <lineage>
        <taxon>Eukaryota</taxon>
        <taxon>Fungi</taxon>
        <taxon>Dikarya</taxon>
        <taxon>Ascomycota</taxon>
        <taxon>Pezizomycotina</taxon>
        <taxon>Sordariomycetes</taxon>
        <taxon>Sordariomycetidae</taxon>
        <taxon>Sordariales</taxon>
        <taxon>Lasiosphaeriaceae</taxon>
        <taxon>Cercophora</taxon>
    </lineage>
</organism>